<dbReference type="SUPFAM" id="SSF74650">
    <property type="entry name" value="Galactose mutarotase-like"/>
    <property type="match status" value="1"/>
</dbReference>
<evidence type="ECO:0000313" key="4">
    <source>
        <dbReference type="EMBL" id="OAD46473.1"/>
    </source>
</evidence>
<dbReference type="OrthoDB" id="9795355at2"/>
<dbReference type="EMBL" id="LVWE01000003">
    <property type="protein sequence ID" value="OAD46473.1"/>
    <property type="molecule type" value="Genomic_DNA"/>
</dbReference>
<reference evidence="4 5" key="1">
    <citation type="submission" date="2016-02" db="EMBL/GenBank/DDBJ databases">
        <title>Draft genome sequence of Polaribacter atrinae KACC17473.</title>
        <authorList>
            <person name="Shin S.-K."/>
            <person name="Yi H."/>
        </authorList>
    </citation>
    <scope>NUCLEOTIDE SEQUENCE [LARGE SCALE GENOMIC DNA]</scope>
    <source>
        <strain evidence="4 5">KACC 17473</strain>
    </source>
</reference>
<comment type="caution">
    <text evidence="4">The sequence shown here is derived from an EMBL/GenBank/DDBJ whole genome shotgun (WGS) entry which is preliminary data.</text>
</comment>
<evidence type="ECO:0000256" key="3">
    <source>
        <dbReference type="ARBA" id="ARBA00022837"/>
    </source>
</evidence>
<dbReference type="RefSeq" id="WP_068447879.1">
    <property type="nucleotide sequence ID" value="NZ_CP150660.1"/>
</dbReference>
<dbReference type="Proteomes" id="UP000076923">
    <property type="component" value="Unassembled WGS sequence"/>
</dbReference>
<keyword evidence="3" id="KW-0106">Calcium</keyword>
<evidence type="ECO:0000256" key="2">
    <source>
        <dbReference type="ARBA" id="ARBA00011245"/>
    </source>
</evidence>
<keyword evidence="5" id="KW-1185">Reference proteome</keyword>
<dbReference type="InterPro" id="IPR014718">
    <property type="entry name" value="GH-type_carb-bd"/>
</dbReference>
<accession>A0A176TG07</accession>
<evidence type="ECO:0000313" key="5">
    <source>
        <dbReference type="Proteomes" id="UP000076923"/>
    </source>
</evidence>
<dbReference type="STRING" id="1333662.LPB303_02800"/>
<sequence length="265" mass="30320">MKSIQSLISSDKKSKVNIEKGELISLKKDEKEYIHQKGNKGWRNADDEMFPVIGPTSKNNFRVHTKNGDAILDQHGLLRELEYSLISSDENSAKFIKKYKNNTLINNSKFPKKSTEQNLSWPFDFTFEKNFTLENDVLNIEFIINSDKGMPFMLGYHPAFLLSNTGKETLISNGTEVTLADVYKAGANACPILNSDKIILKNIDKNDLEITTKNFNNFMLWTEVDNMLCIEPITQYTSYTDQKFSEENMRLSEGKNTFSVTIKVL</sequence>
<gene>
    <name evidence="4" type="ORF">LPB303_02800</name>
</gene>
<dbReference type="CDD" id="cd01081">
    <property type="entry name" value="Aldose_epim"/>
    <property type="match status" value="1"/>
</dbReference>
<dbReference type="GO" id="GO:0030246">
    <property type="term" value="F:carbohydrate binding"/>
    <property type="evidence" value="ECO:0007669"/>
    <property type="project" value="InterPro"/>
</dbReference>
<name>A0A176TG07_9FLAO</name>
<protein>
    <submittedName>
        <fullName evidence="4">Aldose epimerase</fullName>
    </submittedName>
</protein>
<dbReference type="AlphaFoldDB" id="A0A176TG07"/>
<comment type="cofactor">
    <cofactor evidence="1">
        <name>Ca(2+)</name>
        <dbReference type="ChEBI" id="CHEBI:29108"/>
    </cofactor>
</comment>
<organism evidence="4 5">
    <name type="scientific">Polaribacter atrinae</name>
    <dbReference type="NCBI Taxonomy" id="1333662"/>
    <lineage>
        <taxon>Bacteria</taxon>
        <taxon>Pseudomonadati</taxon>
        <taxon>Bacteroidota</taxon>
        <taxon>Flavobacteriia</taxon>
        <taxon>Flavobacteriales</taxon>
        <taxon>Flavobacteriaceae</taxon>
    </lineage>
</organism>
<proteinExistence type="predicted"/>
<dbReference type="GO" id="GO:0005975">
    <property type="term" value="P:carbohydrate metabolic process"/>
    <property type="evidence" value="ECO:0007669"/>
    <property type="project" value="InterPro"/>
</dbReference>
<evidence type="ECO:0000256" key="1">
    <source>
        <dbReference type="ARBA" id="ARBA00001913"/>
    </source>
</evidence>
<dbReference type="GO" id="GO:0016853">
    <property type="term" value="F:isomerase activity"/>
    <property type="evidence" value="ECO:0007669"/>
    <property type="project" value="InterPro"/>
</dbReference>
<dbReference type="InterPro" id="IPR008183">
    <property type="entry name" value="Aldose_1/G6P_1-epimerase"/>
</dbReference>
<comment type="subunit">
    <text evidence="2">Monomer.</text>
</comment>
<dbReference type="InterPro" id="IPR011013">
    <property type="entry name" value="Gal_mutarotase_sf_dom"/>
</dbReference>
<dbReference type="Gene3D" id="2.70.98.10">
    <property type="match status" value="1"/>
</dbReference>
<dbReference type="Pfam" id="PF01263">
    <property type="entry name" value="Aldose_epim"/>
    <property type="match status" value="1"/>
</dbReference>